<evidence type="ECO:0000256" key="9">
    <source>
        <dbReference type="SAM" id="Phobius"/>
    </source>
</evidence>
<evidence type="ECO:0000256" key="8">
    <source>
        <dbReference type="ARBA" id="ARBA00023224"/>
    </source>
</evidence>
<dbReference type="SUPFAM" id="SSF81321">
    <property type="entry name" value="Family A G protein-coupled receptor-like"/>
    <property type="match status" value="1"/>
</dbReference>
<comment type="subcellular location">
    <subcellularLocation>
        <location evidence="1">Membrane</location>
        <topology evidence="1">Multi-pass membrane protein</topology>
    </subcellularLocation>
</comment>
<evidence type="ECO:0000256" key="5">
    <source>
        <dbReference type="ARBA" id="ARBA00023040"/>
    </source>
</evidence>
<feature type="transmembrane region" description="Helical" evidence="9">
    <location>
        <begin position="110"/>
        <end position="130"/>
    </location>
</feature>
<protein>
    <recommendedName>
        <fullName evidence="10">G-protein coupled receptors family 1 profile domain-containing protein</fullName>
    </recommendedName>
</protein>
<feature type="transmembrane region" description="Helical" evidence="9">
    <location>
        <begin position="150"/>
        <end position="172"/>
    </location>
</feature>
<evidence type="ECO:0000256" key="4">
    <source>
        <dbReference type="ARBA" id="ARBA00022989"/>
    </source>
</evidence>
<feature type="domain" description="G-protein coupled receptors family 1 profile" evidence="10">
    <location>
        <begin position="76"/>
        <end position="294"/>
    </location>
</feature>
<keyword evidence="3 9" id="KW-0812">Transmembrane</keyword>
<dbReference type="PRINTS" id="PR00237">
    <property type="entry name" value="GPCRRHODOPSN"/>
</dbReference>
<dbReference type="GO" id="GO:0005886">
    <property type="term" value="C:plasma membrane"/>
    <property type="evidence" value="ECO:0007669"/>
    <property type="project" value="TreeGrafter"/>
</dbReference>
<gene>
    <name evidence="11" type="ORF">TMSB3V08_LOCUS11682</name>
</gene>
<dbReference type="Pfam" id="PF00001">
    <property type="entry name" value="7tm_1"/>
    <property type="match status" value="1"/>
</dbReference>
<evidence type="ECO:0000256" key="6">
    <source>
        <dbReference type="ARBA" id="ARBA00023136"/>
    </source>
</evidence>
<dbReference type="PANTHER" id="PTHR45695:SF9">
    <property type="entry name" value="LEUCOKININ RECEPTOR"/>
    <property type="match status" value="1"/>
</dbReference>
<name>A0A7R9HUM2_9NEOP</name>
<feature type="transmembrane region" description="Helical" evidence="9">
    <location>
        <begin position="233"/>
        <end position="257"/>
    </location>
</feature>
<comment type="similarity">
    <text evidence="2">Belongs to the G-protein coupled receptor 1 family.</text>
</comment>
<evidence type="ECO:0000256" key="3">
    <source>
        <dbReference type="ARBA" id="ARBA00022692"/>
    </source>
</evidence>
<keyword evidence="8" id="KW-0807">Transducer</keyword>
<keyword evidence="6 9" id="KW-0472">Membrane</keyword>
<evidence type="ECO:0000256" key="2">
    <source>
        <dbReference type="ARBA" id="ARBA00010663"/>
    </source>
</evidence>
<keyword evidence="5" id="KW-0297">G-protein coupled receptor</keyword>
<dbReference type="PANTHER" id="PTHR45695">
    <property type="entry name" value="LEUCOKININ RECEPTOR-RELATED"/>
    <property type="match status" value="1"/>
</dbReference>
<dbReference type="PROSITE" id="PS50262">
    <property type="entry name" value="G_PROTEIN_RECEP_F1_2"/>
    <property type="match status" value="1"/>
</dbReference>
<evidence type="ECO:0000259" key="10">
    <source>
        <dbReference type="PROSITE" id="PS50262"/>
    </source>
</evidence>
<dbReference type="InterPro" id="IPR000276">
    <property type="entry name" value="GPCR_Rhodpsn"/>
</dbReference>
<dbReference type="EMBL" id="OB798802">
    <property type="protein sequence ID" value="CAD7435032.1"/>
    <property type="molecule type" value="Genomic_DNA"/>
</dbReference>
<reference evidence="11" key="1">
    <citation type="submission" date="2020-11" db="EMBL/GenBank/DDBJ databases">
        <authorList>
            <person name="Tran Van P."/>
        </authorList>
    </citation>
    <scope>NUCLEOTIDE SEQUENCE</scope>
</reference>
<feature type="transmembrane region" description="Helical" evidence="9">
    <location>
        <begin position="193"/>
        <end position="213"/>
    </location>
</feature>
<keyword evidence="4 9" id="KW-1133">Transmembrane helix</keyword>
<organism evidence="11">
    <name type="scientific">Timema monikensis</name>
    <dbReference type="NCBI Taxonomy" id="170555"/>
    <lineage>
        <taxon>Eukaryota</taxon>
        <taxon>Metazoa</taxon>
        <taxon>Ecdysozoa</taxon>
        <taxon>Arthropoda</taxon>
        <taxon>Hexapoda</taxon>
        <taxon>Insecta</taxon>
        <taxon>Pterygota</taxon>
        <taxon>Neoptera</taxon>
        <taxon>Polyneoptera</taxon>
        <taxon>Phasmatodea</taxon>
        <taxon>Timematodea</taxon>
        <taxon>Timematoidea</taxon>
        <taxon>Timematidae</taxon>
        <taxon>Timema</taxon>
    </lineage>
</organism>
<dbReference type="CDD" id="cd00637">
    <property type="entry name" value="7tm_classA_rhodopsin-like"/>
    <property type="match status" value="1"/>
</dbReference>
<dbReference type="GO" id="GO:0004930">
    <property type="term" value="F:G protein-coupled receptor activity"/>
    <property type="evidence" value="ECO:0007669"/>
    <property type="project" value="UniProtKB-KW"/>
</dbReference>
<dbReference type="AlphaFoldDB" id="A0A7R9HUM2"/>
<evidence type="ECO:0000256" key="1">
    <source>
        <dbReference type="ARBA" id="ARBA00004141"/>
    </source>
</evidence>
<evidence type="ECO:0000256" key="7">
    <source>
        <dbReference type="ARBA" id="ARBA00023170"/>
    </source>
</evidence>
<sequence>MGDDASEVEYNASEVEYNTSEVEYNASEVEYNTSEMKCYPFLMDEEFIKCAESKLGSSADYLRADNVSITCNITQDNLTAPLAFNRTNSCAHEDSSGGVMQRSLWKPLNLYLVSTLLADTLFLLIVQPMYINNLLTERWQPGELVCKIYISINLMFLFIMIYLTTALSVERYHLIVNCLQSHTADEDITKRRVIAVNLCVWILAILFSSPYFITYRASKDYNCVFEAEWLYWYILVGARILLLFVLPFSMILVFYIITFFKMTKRIVNSESKSNNDKMKSREKTAKMFLGYVILACFQRNYDEFGGDTTMVVLALIVEIDETGLEAKFTNCTSSRGINVEGIAALSPTGVPARHEVCIVSLTTSSREILFDLLIIEATIIWVNVLNYSCRHALRVVLVGVKYGDPLVSIMGSAQMPCLLDPTDSILALAQLFR</sequence>
<proteinExistence type="inferred from homology"/>
<dbReference type="InterPro" id="IPR017452">
    <property type="entry name" value="GPCR_Rhodpsn_7TM"/>
</dbReference>
<accession>A0A7R9HUM2</accession>
<evidence type="ECO:0000313" key="11">
    <source>
        <dbReference type="EMBL" id="CAD7435032.1"/>
    </source>
</evidence>
<keyword evidence="7" id="KW-0675">Receptor</keyword>
<dbReference type="Gene3D" id="1.20.1070.10">
    <property type="entry name" value="Rhodopsin 7-helix transmembrane proteins"/>
    <property type="match status" value="1"/>
</dbReference>